<evidence type="ECO:0000313" key="1">
    <source>
        <dbReference type="Proteomes" id="UP000095285"/>
    </source>
</evidence>
<keyword evidence="1" id="KW-1185">Reference proteome</keyword>
<reference evidence="2" key="2">
    <citation type="submission" date="2016-11" db="UniProtKB">
        <authorList>
            <consortium name="WormBaseParasite"/>
        </authorList>
    </citation>
    <scope>IDENTIFICATION</scope>
</reference>
<evidence type="ECO:0000313" key="2">
    <source>
        <dbReference type="WBParaSite" id="EN70_234"/>
    </source>
</evidence>
<protein>
    <submittedName>
        <fullName evidence="2">Uncharacterized protein</fullName>
    </submittedName>
</protein>
<organism evidence="1 2">
    <name type="scientific">Loa loa</name>
    <name type="common">Eye worm</name>
    <name type="synonym">Filaria loa</name>
    <dbReference type="NCBI Taxonomy" id="7209"/>
    <lineage>
        <taxon>Eukaryota</taxon>
        <taxon>Metazoa</taxon>
        <taxon>Ecdysozoa</taxon>
        <taxon>Nematoda</taxon>
        <taxon>Chromadorea</taxon>
        <taxon>Rhabditida</taxon>
        <taxon>Spirurina</taxon>
        <taxon>Spiruromorpha</taxon>
        <taxon>Filarioidea</taxon>
        <taxon>Onchocercidae</taxon>
        <taxon>Loa</taxon>
    </lineage>
</organism>
<proteinExistence type="predicted"/>
<dbReference type="WBParaSite" id="EN70_234">
    <property type="protein sequence ID" value="EN70_234"/>
    <property type="gene ID" value="EN70_234"/>
</dbReference>
<reference evidence="1" key="1">
    <citation type="submission" date="2012-04" db="EMBL/GenBank/DDBJ databases">
        <title>The Genome Sequence of Loa loa.</title>
        <authorList>
            <consortium name="The Broad Institute Genome Sequencing Platform"/>
            <consortium name="Broad Institute Genome Sequencing Center for Infectious Disease"/>
            <person name="Nutman T.B."/>
            <person name="Fink D.L."/>
            <person name="Russ C."/>
            <person name="Young S."/>
            <person name="Zeng Q."/>
            <person name="Gargeya S."/>
            <person name="Alvarado L."/>
            <person name="Berlin A."/>
            <person name="Chapman S.B."/>
            <person name="Chen Z."/>
            <person name="Freedman E."/>
            <person name="Gellesch M."/>
            <person name="Goldberg J."/>
            <person name="Griggs A."/>
            <person name="Gujja S."/>
            <person name="Heilman E.R."/>
            <person name="Heiman D."/>
            <person name="Howarth C."/>
            <person name="Mehta T."/>
            <person name="Neiman D."/>
            <person name="Pearson M."/>
            <person name="Roberts A."/>
            <person name="Saif S."/>
            <person name="Shea T."/>
            <person name="Shenoy N."/>
            <person name="Sisk P."/>
            <person name="Stolte C."/>
            <person name="Sykes S."/>
            <person name="White J."/>
            <person name="Yandava C."/>
            <person name="Haas B."/>
            <person name="Henn M.R."/>
            <person name="Nusbaum C."/>
            <person name="Birren B."/>
        </authorList>
    </citation>
    <scope>NUCLEOTIDE SEQUENCE [LARGE SCALE GENOMIC DNA]</scope>
</reference>
<name>A0A1I7VGM8_LOALO</name>
<dbReference type="AlphaFoldDB" id="A0A1I7VGM8"/>
<accession>A0A1I7VGM8</accession>
<sequence>MRITTNKANQVVSLKSTKWQMYMKYDAMVPISQMATIVSTQLTAEHLIFGLVSTNTCIRFVPILNVHITMQMKPCIGE</sequence>
<dbReference type="Proteomes" id="UP000095285">
    <property type="component" value="Unassembled WGS sequence"/>
</dbReference>